<dbReference type="EMBL" id="FOQH01000006">
    <property type="protein sequence ID" value="SFI42448.1"/>
    <property type="molecule type" value="Genomic_DNA"/>
</dbReference>
<keyword evidence="3" id="KW-1185">Reference proteome</keyword>
<name>A0A1I3I354_9RHOB</name>
<feature type="compositionally biased region" description="Basic and acidic residues" evidence="1">
    <location>
        <begin position="33"/>
        <end position="54"/>
    </location>
</feature>
<protein>
    <submittedName>
        <fullName evidence="2">Uncharacterized protein</fullName>
    </submittedName>
</protein>
<feature type="region of interest" description="Disordered" evidence="1">
    <location>
        <begin position="1"/>
        <end position="54"/>
    </location>
</feature>
<proteinExistence type="predicted"/>
<dbReference type="STRING" id="1114924.SAMN05216258_106319"/>
<sequence length="54" mass="6242">MPVVIDEVQVEAARPRGEGEAAPRAPGPQRPLSRHEFREMLRREDHRRARLEAD</sequence>
<gene>
    <name evidence="2" type="ORF">SAMN05216258_106319</name>
</gene>
<evidence type="ECO:0000313" key="3">
    <source>
        <dbReference type="Proteomes" id="UP000199377"/>
    </source>
</evidence>
<evidence type="ECO:0000256" key="1">
    <source>
        <dbReference type="SAM" id="MobiDB-lite"/>
    </source>
</evidence>
<dbReference type="Proteomes" id="UP000199377">
    <property type="component" value="Unassembled WGS sequence"/>
</dbReference>
<reference evidence="2 3" key="1">
    <citation type="submission" date="2016-10" db="EMBL/GenBank/DDBJ databases">
        <authorList>
            <person name="de Groot N.N."/>
        </authorList>
    </citation>
    <scope>NUCLEOTIDE SEQUENCE [LARGE SCALE GENOMIC DNA]</scope>
    <source>
        <strain evidence="2 3">CGMCC 1.11030</strain>
    </source>
</reference>
<dbReference type="RefSeq" id="WP_177236274.1">
    <property type="nucleotide sequence ID" value="NZ_FOQH01000006.1"/>
</dbReference>
<dbReference type="AlphaFoldDB" id="A0A1I3I354"/>
<organism evidence="2 3">
    <name type="scientific">Albimonas pacifica</name>
    <dbReference type="NCBI Taxonomy" id="1114924"/>
    <lineage>
        <taxon>Bacteria</taxon>
        <taxon>Pseudomonadati</taxon>
        <taxon>Pseudomonadota</taxon>
        <taxon>Alphaproteobacteria</taxon>
        <taxon>Rhodobacterales</taxon>
        <taxon>Paracoccaceae</taxon>
        <taxon>Albimonas</taxon>
    </lineage>
</organism>
<evidence type="ECO:0000313" key="2">
    <source>
        <dbReference type="EMBL" id="SFI42448.1"/>
    </source>
</evidence>
<accession>A0A1I3I354</accession>